<proteinExistence type="predicted"/>
<accession>A0A1I4UI21</accession>
<dbReference type="OrthoDB" id="3174593at2"/>
<dbReference type="PANTHER" id="PTHR36924">
    <property type="entry name" value="ANTITOXIN HIGA-1"/>
    <property type="match status" value="1"/>
</dbReference>
<dbReference type="RefSeq" id="WP_101289180.1">
    <property type="nucleotide sequence ID" value="NZ_FOUQ01000008.1"/>
</dbReference>
<dbReference type="SUPFAM" id="SSF47413">
    <property type="entry name" value="lambda repressor-like DNA-binding domains"/>
    <property type="match status" value="1"/>
</dbReference>
<dbReference type="GO" id="GO:0003677">
    <property type="term" value="F:DNA binding"/>
    <property type="evidence" value="ECO:0007669"/>
    <property type="project" value="UniProtKB-KW"/>
</dbReference>
<protein>
    <submittedName>
        <fullName evidence="2">Addiction module antidote protein, HigA family</fullName>
    </submittedName>
</protein>
<name>A0A1I4UI21_9HYPH</name>
<reference evidence="2 3" key="1">
    <citation type="submission" date="2017-12" db="EMBL/GenBank/DDBJ databases">
        <title>Anaerobic carbon monoxide metabolism by Pleomorphomonas carboxyditropha sp. nov., a new mesophilic hydrogenogenic carboxidotroph.</title>
        <authorList>
            <person name="Esquivel-Elizondo S."/>
            <person name="Krajmalnik-Brown R."/>
        </authorList>
    </citation>
    <scope>NUCLEOTIDE SEQUENCE [LARGE SCALE GENOMIC DNA]</scope>
    <source>
        <strain evidence="2 3">R5-392</strain>
    </source>
</reference>
<dbReference type="InterPro" id="IPR010982">
    <property type="entry name" value="Lambda_DNA-bd_dom_sf"/>
</dbReference>
<dbReference type="InterPro" id="IPR001387">
    <property type="entry name" value="Cro/C1-type_HTH"/>
</dbReference>
<dbReference type="NCBIfam" id="TIGR02607">
    <property type="entry name" value="antidote_HigA"/>
    <property type="match status" value="1"/>
</dbReference>
<sequence length="102" mass="11050">MTEYIAKRGADRCPSHPGALLDEIIPATGKTKVEIASLLGISRQQLYDIIGERKPVSPQMAARLGKLFGDGAGVWLRMQAAHDAWKAEHEVDVSSIPTLKVA</sequence>
<dbReference type="Gene3D" id="1.10.260.40">
    <property type="entry name" value="lambda repressor-like DNA-binding domains"/>
    <property type="match status" value="1"/>
</dbReference>
<keyword evidence="1" id="KW-0238">DNA-binding</keyword>
<dbReference type="InterPro" id="IPR013430">
    <property type="entry name" value="Toxin_antidote_HigA"/>
</dbReference>
<evidence type="ECO:0000313" key="2">
    <source>
        <dbReference type="EMBL" id="PKR89171.1"/>
    </source>
</evidence>
<dbReference type="Proteomes" id="UP000233491">
    <property type="component" value="Unassembled WGS sequence"/>
</dbReference>
<comment type="caution">
    <text evidence="2">The sequence shown here is derived from an EMBL/GenBank/DDBJ whole genome shotgun (WGS) entry which is preliminary data.</text>
</comment>
<gene>
    <name evidence="2" type="primary">higA</name>
    <name evidence="2" type="ORF">CXZ10_10835</name>
</gene>
<dbReference type="CDD" id="cd00093">
    <property type="entry name" value="HTH_XRE"/>
    <property type="match status" value="1"/>
</dbReference>
<evidence type="ECO:0000313" key="3">
    <source>
        <dbReference type="Proteomes" id="UP000233491"/>
    </source>
</evidence>
<dbReference type="EMBL" id="PJNW01000007">
    <property type="protein sequence ID" value="PKR89171.1"/>
    <property type="molecule type" value="Genomic_DNA"/>
</dbReference>
<dbReference type="AlphaFoldDB" id="A0A1I4UI21"/>
<dbReference type="PANTHER" id="PTHR36924:SF1">
    <property type="entry name" value="ANTITOXIN HIGA-1"/>
    <property type="match status" value="1"/>
</dbReference>
<organism evidence="2 3">
    <name type="scientific">Pleomorphomonas diazotrophica</name>
    <dbReference type="NCBI Taxonomy" id="1166257"/>
    <lineage>
        <taxon>Bacteria</taxon>
        <taxon>Pseudomonadati</taxon>
        <taxon>Pseudomonadota</taxon>
        <taxon>Alphaproteobacteria</taxon>
        <taxon>Hyphomicrobiales</taxon>
        <taxon>Pleomorphomonadaceae</taxon>
        <taxon>Pleomorphomonas</taxon>
    </lineage>
</organism>
<keyword evidence="3" id="KW-1185">Reference proteome</keyword>
<evidence type="ECO:0000256" key="1">
    <source>
        <dbReference type="ARBA" id="ARBA00023125"/>
    </source>
</evidence>